<dbReference type="AlphaFoldDB" id="A0A4Y8IQP5"/>
<gene>
    <name evidence="1" type="ORF">E3U55_06375</name>
</gene>
<dbReference type="EMBL" id="SOPW01000005">
    <property type="protein sequence ID" value="TFB22860.1"/>
    <property type="molecule type" value="Genomic_DNA"/>
</dbReference>
<dbReference type="Proteomes" id="UP000297975">
    <property type="component" value="Unassembled WGS sequence"/>
</dbReference>
<evidence type="ECO:0000313" key="2">
    <source>
        <dbReference type="Proteomes" id="UP000297975"/>
    </source>
</evidence>
<reference evidence="1 2" key="1">
    <citation type="submission" date="2019-03" db="EMBL/GenBank/DDBJ databases">
        <authorList>
            <person name="He R.-H."/>
        </authorList>
    </citation>
    <scope>NUCLEOTIDE SEQUENCE [LARGE SCALE GENOMIC DNA]</scope>
    <source>
        <strain evidence="2">SH 714</strain>
    </source>
</reference>
<protein>
    <recommendedName>
        <fullName evidence="3">Intracellular proteinase inhibitor BsuPI domain-containing protein</fullName>
    </recommendedName>
</protein>
<accession>A0A4Y8IQP5</accession>
<organism evidence="1 2">
    <name type="scientific">Filobacillus milosensis</name>
    <dbReference type="NCBI Taxonomy" id="94137"/>
    <lineage>
        <taxon>Bacteria</taxon>
        <taxon>Bacillati</taxon>
        <taxon>Bacillota</taxon>
        <taxon>Bacilli</taxon>
        <taxon>Bacillales</taxon>
        <taxon>Bacillaceae</taxon>
        <taxon>Filobacillus</taxon>
    </lineage>
</organism>
<name>A0A4Y8IQP5_9BACI</name>
<keyword evidence="2" id="KW-1185">Reference proteome</keyword>
<comment type="caution">
    <text evidence="1">The sequence shown here is derived from an EMBL/GenBank/DDBJ whole genome shotgun (WGS) entry which is preliminary data.</text>
</comment>
<evidence type="ECO:0000313" key="1">
    <source>
        <dbReference type="EMBL" id="TFB22860.1"/>
    </source>
</evidence>
<dbReference type="OrthoDB" id="2426241at2"/>
<evidence type="ECO:0008006" key="3">
    <source>
        <dbReference type="Google" id="ProtNLM"/>
    </source>
</evidence>
<sequence length="156" mass="17074">MLCSILIFGLYGCGTKGDGAATVSQVVEDEKATAQEGEFEVSINVEQKGENLDVYATITYLGDQDQKTIYHGGSIFFFNVYQVGGDFEHIGGMEQPLLSTDLKKGEAHKVEFNHPGLTELKPGTYEFEAIADISIDDEKMVDTKLEVPVTTVVEID</sequence>
<proteinExistence type="predicted"/>